<name>A0A1Q9DSL0_SYMMI</name>
<reference evidence="1 2" key="1">
    <citation type="submission" date="2016-02" db="EMBL/GenBank/DDBJ databases">
        <title>Genome analysis of coral dinoflagellate symbionts highlights evolutionary adaptations to a symbiotic lifestyle.</title>
        <authorList>
            <person name="Aranda M."/>
            <person name="Li Y."/>
            <person name="Liew Y.J."/>
            <person name="Baumgarten S."/>
            <person name="Simakov O."/>
            <person name="Wilson M."/>
            <person name="Piel J."/>
            <person name="Ashoor H."/>
            <person name="Bougouffa S."/>
            <person name="Bajic V.B."/>
            <person name="Ryu T."/>
            <person name="Ravasi T."/>
            <person name="Bayer T."/>
            <person name="Micklem G."/>
            <person name="Kim H."/>
            <person name="Bhak J."/>
            <person name="Lajeunesse T.C."/>
            <person name="Voolstra C.R."/>
        </authorList>
    </citation>
    <scope>NUCLEOTIDE SEQUENCE [LARGE SCALE GENOMIC DNA]</scope>
    <source>
        <strain evidence="1 2">CCMP2467</strain>
    </source>
</reference>
<protein>
    <submittedName>
        <fullName evidence="1">Uncharacterized protein</fullName>
    </submittedName>
</protein>
<dbReference type="OrthoDB" id="487309at2759"/>
<evidence type="ECO:0000313" key="1">
    <source>
        <dbReference type="EMBL" id="OLP98166.1"/>
    </source>
</evidence>
<evidence type="ECO:0000313" key="2">
    <source>
        <dbReference type="Proteomes" id="UP000186817"/>
    </source>
</evidence>
<accession>A0A1Q9DSL0</accession>
<dbReference type="AlphaFoldDB" id="A0A1Q9DSL0"/>
<sequence>MADEELRAQQDEEAFVQAQEAAWQEAQAAAKVQPAPAFSSDHCKCLRLACGKHKNSPRLPKLRQLHLLLLKASKSCDRWKAEKEDWKAGVTAFQSCARLHPAVDSFVLLFHRYPSRCTLCYKGAADAMALEAASSPTRGLLSSRVQPWRTSTESTPGITARVAKNNSASFLGLVPCSAGLLLFPVRRAHRQCRRTRHIQAATDTTALSPLQTRSRLEVPAKLAQAGSRKLPVPALDDSFSIFQHPLRALPPYRTTRIVLREAITEYVTPDIYSAQFPLKDSHLQLAAITQSITSLIGVVNPQRVRDWLSFRYSFNSTQISHALQNQPINLLFWAEIYSFKHFLDELVGDAYDTITPTPPSHGGRRRLPPRLHILLGLLLDSFVAVLPELRATLPHHILARLSWLRAVWFLKLMQVRPATTTNHRGLLDAFHTADLHTYSLHRHLQPGTVYIKVSHKHPAWYIGSTVHTITEREVSRRSRFNQLRAGTQSFFEPALRIWHAADTYEHYLTIALHARPSESQLRSLEQDMIATYHPQLNAADFYVLITGIPTTATYRNYLAIALFSSGVFTDANYNHDLTDDNYENSKLFENSLTTSLYRLLTDHHEGAYFDWTFIPWSLQKSRLSLPSSTPTAYEIFQDWSCSFCAVRTFRWAPRYLETDLLNSPDIEEIDHSQSGQGVTVCNIRH</sequence>
<proteinExistence type="predicted"/>
<dbReference type="EMBL" id="LSRX01000406">
    <property type="protein sequence ID" value="OLP98166.1"/>
    <property type="molecule type" value="Genomic_DNA"/>
</dbReference>
<keyword evidence="2" id="KW-1185">Reference proteome</keyword>
<comment type="caution">
    <text evidence="1">The sequence shown here is derived from an EMBL/GenBank/DDBJ whole genome shotgun (WGS) entry which is preliminary data.</text>
</comment>
<dbReference type="Proteomes" id="UP000186817">
    <property type="component" value="Unassembled WGS sequence"/>
</dbReference>
<gene>
    <name evidence="1" type="ORF">AK812_SmicGene19438</name>
</gene>
<organism evidence="1 2">
    <name type="scientific">Symbiodinium microadriaticum</name>
    <name type="common">Dinoflagellate</name>
    <name type="synonym">Zooxanthella microadriatica</name>
    <dbReference type="NCBI Taxonomy" id="2951"/>
    <lineage>
        <taxon>Eukaryota</taxon>
        <taxon>Sar</taxon>
        <taxon>Alveolata</taxon>
        <taxon>Dinophyceae</taxon>
        <taxon>Suessiales</taxon>
        <taxon>Symbiodiniaceae</taxon>
        <taxon>Symbiodinium</taxon>
    </lineage>
</organism>